<keyword evidence="3" id="KW-1185">Reference proteome</keyword>
<proteinExistence type="predicted"/>
<name>A0ABR1G2X2_AURAN</name>
<sequence>MRLLLAAVPLAAGLVARTAAPVRPPTSLKVSYLSEVEDADKKKKYWEEDGYNEYGDKNYDNLPSDPRAHTNVGEADANGVPLNYDGFIDAEGFDGGDGQVGVIGDGKNAMEEYDMNQAVEVRRKNMVGGSESKLNAKNAWGTSTGYAEELKKKGMVAYNEYGEDVMQQKRQQLENWRNQQELRIQKDGQMKQLADLQGKEYQAINHGSYLAQFDKKPADMDIIAGNRDTFVADELVAGDAMGVLACKATLNGRGGTTLTIKNEFSTYDDFVAGFAAGGSDAITVEPTSGTLNRRSGEPQEFVIKFQPTAFAPSYEAKLVIETESVKWTYDVVCQLE</sequence>
<gene>
    <name evidence="2" type="ORF">SO694_00124079</name>
</gene>
<reference evidence="2 3" key="1">
    <citation type="submission" date="2024-03" db="EMBL/GenBank/DDBJ databases">
        <title>Aureococcus anophagefferens CCMP1851 and Kratosvirus quantuckense: Draft genome of a second virus-susceptible host strain in the model system.</title>
        <authorList>
            <person name="Chase E."/>
            <person name="Truchon A.R."/>
            <person name="Schepens W."/>
            <person name="Wilhelm S.W."/>
        </authorList>
    </citation>
    <scope>NUCLEOTIDE SEQUENCE [LARGE SCALE GENOMIC DNA]</scope>
    <source>
        <strain evidence="2 3">CCMP1851</strain>
    </source>
</reference>
<feature type="signal peptide" evidence="1">
    <location>
        <begin position="1"/>
        <end position="19"/>
    </location>
</feature>
<dbReference type="Proteomes" id="UP001363151">
    <property type="component" value="Unassembled WGS sequence"/>
</dbReference>
<evidence type="ECO:0000313" key="3">
    <source>
        <dbReference type="Proteomes" id="UP001363151"/>
    </source>
</evidence>
<dbReference type="PANTHER" id="PTHR45912">
    <property type="entry name" value="CILIA- AND FLAGELLA-ASSOCIATED PROTEIN 47"/>
    <property type="match status" value="1"/>
</dbReference>
<dbReference type="PANTHER" id="PTHR45912:SF3">
    <property type="entry name" value="CILIA- AND FLAGELLA-ASSOCIATED PROTEIN 47"/>
    <property type="match status" value="1"/>
</dbReference>
<comment type="caution">
    <text evidence="2">The sequence shown here is derived from an EMBL/GenBank/DDBJ whole genome shotgun (WGS) entry which is preliminary data.</text>
</comment>
<organism evidence="2 3">
    <name type="scientific">Aureococcus anophagefferens</name>
    <name type="common">Harmful bloom alga</name>
    <dbReference type="NCBI Taxonomy" id="44056"/>
    <lineage>
        <taxon>Eukaryota</taxon>
        <taxon>Sar</taxon>
        <taxon>Stramenopiles</taxon>
        <taxon>Ochrophyta</taxon>
        <taxon>Pelagophyceae</taxon>
        <taxon>Pelagomonadales</taxon>
        <taxon>Pelagomonadaceae</taxon>
        <taxon>Aureococcus</taxon>
    </lineage>
</organism>
<evidence type="ECO:0000256" key="1">
    <source>
        <dbReference type="SAM" id="SignalP"/>
    </source>
</evidence>
<keyword evidence="1" id="KW-0732">Signal</keyword>
<evidence type="ECO:0000313" key="2">
    <source>
        <dbReference type="EMBL" id="KAK7247691.1"/>
    </source>
</evidence>
<feature type="chain" id="PRO_5047053425" evidence="1">
    <location>
        <begin position="20"/>
        <end position="336"/>
    </location>
</feature>
<protein>
    <submittedName>
        <fullName evidence="2">Uncharacterized protein</fullName>
    </submittedName>
</protein>
<dbReference type="EMBL" id="JBBJCI010000129">
    <property type="protein sequence ID" value="KAK7247691.1"/>
    <property type="molecule type" value="Genomic_DNA"/>
</dbReference>
<accession>A0ABR1G2X2</accession>